<dbReference type="InterPro" id="IPR029028">
    <property type="entry name" value="Alpha/beta_knot_MTases"/>
</dbReference>
<dbReference type="GO" id="GO:0070042">
    <property type="term" value="F:rRNA (uridine-N3-)-methyltransferase activity"/>
    <property type="evidence" value="ECO:0007669"/>
    <property type="project" value="TreeGrafter"/>
</dbReference>
<dbReference type="GO" id="GO:0070475">
    <property type="term" value="P:rRNA base methylation"/>
    <property type="evidence" value="ECO:0007669"/>
    <property type="project" value="TreeGrafter"/>
</dbReference>
<protein>
    <recommendedName>
        <fullName evidence="10">Ribosomal RNA small subunit methyltransferase E</fullName>
        <ecNumber evidence="10">2.1.1.193</ecNumber>
    </recommendedName>
</protein>
<sequence>MNLILLEETDFVDERTAHLTGAAYVHARQTLGIQVGDAIRVGLIGGLIGVGQVLRIRDDLAVLRVELEEDPPAKLPLTVILALPRPKRFRRILRTVAELGVSELIVMNAYRVEKSYWQTPLLREERIREYLREGLEQARDTVLPKVTKKRLFKPFVEDELSRLLEGRRGLVAHPGTGVAVPRVDDEPVTLVIGPEGGFLPYELAKLYETGLSPIDLGERILTVENALVVSVARLFA</sequence>
<evidence type="ECO:0000256" key="3">
    <source>
        <dbReference type="ARBA" id="ARBA00022490"/>
    </source>
</evidence>
<keyword evidence="7 10" id="KW-0949">S-adenosyl-L-methionine</keyword>
<feature type="domain" description="Ribosomal RNA small subunit methyltransferase E methyltransferase" evidence="11">
    <location>
        <begin position="73"/>
        <end position="233"/>
    </location>
</feature>
<dbReference type="InterPro" id="IPR029026">
    <property type="entry name" value="tRNA_m1G_MTases_N"/>
</dbReference>
<comment type="similarity">
    <text evidence="2 10">Belongs to the RNA methyltransferase RsmE family.</text>
</comment>
<dbReference type="NCBIfam" id="NF008700">
    <property type="entry name" value="PRK11713.5-4"/>
    <property type="match status" value="1"/>
</dbReference>
<dbReference type="AlphaFoldDB" id="A0A956NDP3"/>
<evidence type="ECO:0000259" key="11">
    <source>
        <dbReference type="Pfam" id="PF04452"/>
    </source>
</evidence>
<dbReference type="EC" id="2.1.1.193" evidence="10"/>
<name>A0A956NDP3_UNCEI</name>
<evidence type="ECO:0000313" key="13">
    <source>
        <dbReference type="Proteomes" id="UP000739538"/>
    </source>
</evidence>
<dbReference type="NCBIfam" id="TIGR00046">
    <property type="entry name" value="RsmE family RNA methyltransferase"/>
    <property type="match status" value="1"/>
</dbReference>
<gene>
    <name evidence="12" type="ORF">KDA27_16530</name>
</gene>
<dbReference type="InterPro" id="IPR046886">
    <property type="entry name" value="RsmE_MTase_dom"/>
</dbReference>
<comment type="caution">
    <text evidence="12">The sequence shown here is derived from an EMBL/GenBank/DDBJ whole genome shotgun (WGS) entry which is preliminary data.</text>
</comment>
<dbReference type="CDD" id="cd18084">
    <property type="entry name" value="RsmE-like"/>
    <property type="match status" value="1"/>
</dbReference>
<keyword evidence="5 10" id="KW-0489">Methyltransferase</keyword>
<reference evidence="12" key="1">
    <citation type="submission" date="2020-04" db="EMBL/GenBank/DDBJ databases">
        <authorList>
            <person name="Zhang T."/>
        </authorList>
    </citation>
    <scope>NUCLEOTIDE SEQUENCE</scope>
    <source>
        <strain evidence="12">HKST-UBA02</strain>
    </source>
</reference>
<evidence type="ECO:0000256" key="1">
    <source>
        <dbReference type="ARBA" id="ARBA00004496"/>
    </source>
</evidence>
<keyword evidence="3 10" id="KW-0963">Cytoplasm</keyword>
<dbReference type="Pfam" id="PF04452">
    <property type="entry name" value="Methyltrans_RNA"/>
    <property type="match status" value="1"/>
</dbReference>
<keyword evidence="6 10" id="KW-0808">Transferase</keyword>
<dbReference type="PANTHER" id="PTHR30027:SF3">
    <property type="entry name" value="16S RRNA (URACIL(1498)-N(3))-METHYLTRANSFERASE"/>
    <property type="match status" value="1"/>
</dbReference>
<comment type="function">
    <text evidence="8 10">Specifically methylates the N3 position of the uracil ring of uridine 1498 (m3U1498) in 16S rRNA. Acts on the fully assembled 30S ribosomal subunit.</text>
</comment>
<evidence type="ECO:0000256" key="10">
    <source>
        <dbReference type="PIRNR" id="PIRNR015601"/>
    </source>
</evidence>
<dbReference type="EMBL" id="JAGQHS010000097">
    <property type="protein sequence ID" value="MCA9757412.1"/>
    <property type="molecule type" value="Genomic_DNA"/>
</dbReference>
<evidence type="ECO:0000256" key="7">
    <source>
        <dbReference type="ARBA" id="ARBA00022691"/>
    </source>
</evidence>
<keyword evidence="4 10" id="KW-0698">rRNA processing</keyword>
<evidence type="ECO:0000256" key="8">
    <source>
        <dbReference type="ARBA" id="ARBA00025699"/>
    </source>
</evidence>
<evidence type="ECO:0000256" key="9">
    <source>
        <dbReference type="ARBA" id="ARBA00047944"/>
    </source>
</evidence>
<organism evidence="12 13">
    <name type="scientific">Eiseniibacteriota bacterium</name>
    <dbReference type="NCBI Taxonomy" id="2212470"/>
    <lineage>
        <taxon>Bacteria</taxon>
        <taxon>Candidatus Eiseniibacteriota</taxon>
    </lineage>
</organism>
<dbReference type="Gene3D" id="3.40.1280.10">
    <property type="match status" value="1"/>
</dbReference>
<dbReference type="GO" id="GO:0005737">
    <property type="term" value="C:cytoplasm"/>
    <property type="evidence" value="ECO:0007669"/>
    <property type="project" value="UniProtKB-SubCell"/>
</dbReference>
<evidence type="ECO:0000256" key="4">
    <source>
        <dbReference type="ARBA" id="ARBA00022552"/>
    </source>
</evidence>
<dbReference type="PIRSF" id="PIRSF015601">
    <property type="entry name" value="MTase_slr0722"/>
    <property type="match status" value="1"/>
</dbReference>
<evidence type="ECO:0000256" key="6">
    <source>
        <dbReference type="ARBA" id="ARBA00022679"/>
    </source>
</evidence>
<comment type="catalytic activity">
    <reaction evidence="9 10">
        <text>uridine(1498) in 16S rRNA + S-adenosyl-L-methionine = N(3)-methyluridine(1498) in 16S rRNA + S-adenosyl-L-homocysteine + H(+)</text>
        <dbReference type="Rhea" id="RHEA:42920"/>
        <dbReference type="Rhea" id="RHEA-COMP:10283"/>
        <dbReference type="Rhea" id="RHEA-COMP:10284"/>
        <dbReference type="ChEBI" id="CHEBI:15378"/>
        <dbReference type="ChEBI" id="CHEBI:57856"/>
        <dbReference type="ChEBI" id="CHEBI:59789"/>
        <dbReference type="ChEBI" id="CHEBI:65315"/>
        <dbReference type="ChEBI" id="CHEBI:74502"/>
        <dbReference type="EC" id="2.1.1.193"/>
    </reaction>
</comment>
<dbReference type="InterPro" id="IPR006700">
    <property type="entry name" value="RsmE"/>
</dbReference>
<evidence type="ECO:0000256" key="5">
    <source>
        <dbReference type="ARBA" id="ARBA00022603"/>
    </source>
</evidence>
<reference evidence="12" key="2">
    <citation type="journal article" date="2021" name="Microbiome">
        <title>Successional dynamics and alternative stable states in a saline activated sludge microbial community over 9 years.</title>
        <authorList>
            <person name="Wang Y."/>
            <person name="Ye J."/>
            <person name="Ju F."/>
            <person name="Liu L."/>
            <person name="Boyd J.A."/>
            <person name="Deng Y."/>
            <person name="Parks D.H."/>
            <person name="Jiang X."/>
            <person name="Yin X."/>
            <person name="Woodcroft B.J."/>
            <person name="Tyson G.W."/>
            <person name="Hugenholtz P."/>
            <person name="Polz M.F."/>
            <person name="Zhang T."/>
        </authorList>
    </citation>
    <scope>NUCLEOTIDE SEQUENCE</scope>
    <source>
        <strain evidence="12">HKST-UBA02</strain>
    </source>
</reference>
<evidence type="ECO:0000313" key="12">
    <source>
        <dbReference type="EMBL" id="MCA9757412.1"/>
    </source>
</evidence>
<dbReference type="SUPFAM" id="SSF75217">
    <property type="entry name" value="alpha/beta knot"/>
    <property type="match status" value="1"/>
</dbReference>
<comment type="subcellular location">
    <subcellularLocation>
        <location evidence="1 10">Cytoplasm</location>
    </subcellularLocation>
</comment>
<proteinExistence type="inferred from homology"/>
<dbReference type="Proteomes" id="UP000739538">
    <property type="component" value="Unassembled WGS sequence"/>
</dbReference>
<evidence type="ECO:0000256" key="2">
    <source>
        <dbReference type="ARBA" id="ARBA00005528"/>
    </source>
</evidence>
<dbReference type="PANTHER" id="PTHR30027">
    <property type="entry name" value="RIBOSOMAL RNA SMALL SUBUNIT METHYLTRANSFERASE E"/>
    <property type="match status" value="1"/>
</dbReference>
<accession>A0A956NDP3</accession>